<keyword evidence="4" id="KW-1185">Reference proteome</keyword>
<dbReference type="EMBL" id="JACIJK010000004">
    <property type="protein sequence ID" value="MBB5714877.1"/>
    <property type="molecule type" value="Genomic_DNA"/>
</dbReference>
<sequence length="200" mass="21957">MRRVVARLRGDRRGVTILEFAIVCPVLLILLMGLADICFQAYLQAVLTGAVQKAARDSALEGNGTETATTAIDDKVKGAVNGIIKTLVWDKASRQSFAHFADIGGEYYWDMNKNNSYDAGECFVDTNGNSRWDADPSTAGQGSANAVVIYRMGFNYPRLFPVAKLIGWSDTVHLTSQTVLKNQPYKFQNTADNVKVCPKL</sequence>
<keyword evidence="1" id="KW-1133">Transmembrane helix</keyword>
<feature type="transmembrane region" description="Helical" evidence="1">
    <location>
        <begin position="20"/>
        <end position="43"/>
    </location>
</feature>
<gene>
    <name evidence="3" type="ORF">FHS94_001713</name>
</gene>
<feature type="domain" description="TadE-like" evidence="2">
    <location>
        <begin position="14"/>
        <end position="56"/>
    </location>
</feature>
<name>A0A7W9EVM5_9SPHN</name>
<evidence type="ECO:0000313" key="4">
    <source>
        <dbReference type="Proteomes" id="UP000546200"/>
    </source>
</evidence>
<reference evidence="3 4" key="1">
    <citation type="submission" date="2020-08" db="EMBL/GenBank/DDBJ databases">
        <title>Genomic Encyclopedia of Type Strains, Phase IV (KMG-IV): sequencing the most valuable type-strain genomes for metagenomic binning, comparative biology and taxonomic classification.</title>
        <authorList>
            <person name="Goeker M."/>
        </authorList>
    </citation>
    <scope>NUCLEOTIDE SEQUENCE [LARGE SCALE GENOMIC DNA]</scope>
    <source>
        <strain evidence="3 4">DSM 100044</strain>
    </source>
</reference>
<proteinExistence type="predicted"/>
<dbReference type="InterPro" id="IPR012495">
    <property type="entry name" value="TadE-like_dom"/>
</dbReference>
<keyword evidence="1" id="KW-0812">Transmembrane</keyword>
<evidence type="ECO:0000313" key="3">
    <source>
        <dbReference type="EMBL" id="MBB5714877.1"/>
    </source>
</evidence>
<dbReference type="AlphaFoldDB" id="A0A7W9EVM5"/>
<dbReference type="RefSeq" id="WP_184056540.1">
    <property type="nucleotide sequence ID" value="NZ_JACIJK010000004.1"/>
</dbReference>
<protein>
    <submittedName>
        <fullName evidence="3">Flp pilus assembly protein TadG</fullName>
    </submittedName>
</protein>
<dbReference type="Pfam" id="PF07811">
    <property type="entry name" value="TadE"/>
    <property type="match status" value="1"/>
</dbReference>
<dbReference type="Proteomes" id="UP000546200">
    <property type="component" value="Unassembled WGS sequence"/>
</dbReference>
<comment type="caution">
    <text evidence="3">The sequence shown here is derived from an EMBL/GenBank/DDBJ whole genome shotgun (WGS) entry which is preliminary data.</text>
</comment>
<evidence type="ECO:0000259" key="2">
    <source>
        <dbReference type="Pfam" id="PF07811"/>
    </source>
</evidence>
<accession>A0A7W9EVM5</accession>
<keyword evidence="1" id="KW-0472">Membrane</keyword>
<organism evidence="3 4">
    <name type="scientific">Sphingomonas aerophila</name>
    <dbReference type="NCBI Taxonomy" id="1344948"/>
    <lineage>
        <taxon>Bacteria</taxon>
        <taxon>Pseudomonadati</taxon>
        <taxon>Pseudomonadota</taxon>
        <taxon>Alphaproteobacteria</taxon>
        <taxon>Sphingomonadales</taxon>
        <taxon>Sphingomonadaceae</taxon>
        <taxon>Sphingomonas</taxon>
    </lineage>
</organism>
<evidence type="ECO:0000256" key="1">
    <source>
        <dbReference type="SAM" id="Phobius"/>
    </source>
</evidence>